<dbReference type="RefSeq" id="WP_193084069.1">
    <property type="nucleotide sequence ID" value="NZ_CP045201.1"/>
</dbReference>
<dbReference type="Proteomes" id="UP000594118">
    <property type="component" value="Chromosome"/>
</dbReference>
<accession>A0A7L9WMA8</accession>
<dbReference type="KEGG" id="pshq:F3W81_08550"/>
<proteinExistence type="predicted"/>
<dbReference type="EMBL" id="CP045201">
    <property type="protein sequence ID" value="QOL80857.1"/>
    <property type="molecule type" value="Genomic_DNA"/>
</dbReference>
<organism evidence="1 2">
    <name type="scientific">Pseudooceanicola spongiae</name>
    <dbReference type="NCBI Taxonomy" id="2613965"/>
    <lineage>
        <taxon>Bacteria</taxon>
        <taxon>Pseudomonadati</taxon>
        <taxon>Pseudomonadota</taxon>
        <taxon>Alphaproteobacteria</taxon>
        <taxon>Rhodobacterales</taxon>
        <taxon>Paracoccaceae</taxon>
        <taxon>Pseudooceanicola</taxon>
    </lineage>
</organism>
<protein>
    <recommendedName>
        <fullName evidence="3">Transposase</fullName>
    </recommendedName>
</protein>
<reference evidence="1 2" key="1">
    <citation type="submission" date="2019-10" db="EMBL/GenBank/DDBJ databases">
        <title>Pseudopuniceibacterium sp. HQ09 islated from Antarctica.</title>
        <authorList>
            <person name="Liao L."/>
            <person name="Su S."/>
            <person name="Chen B."/>
            <person name="Yu Y."/>
        </authorList>
    </citation>
    <scope>NUCLEOTIDE SEQUENCE [LARGE SCALE GENOMIC DNA]</scope>
    <source>
        <strain evidence="1 2">HQ09</strain>
    </source>
</reference>
<evidence type="ECO:0008006" key="3">
    <source>
        <dbReference type="Google" id="ProtNLM"/>
    </source>
</evidence>
<sequence length="93" mass="10295">MAGRPRRNHSPAFKAKMAVAAIKGEKTVIELAQDFDLPTFQRERLPFATKSRFTLVVSAPRYSLHQAWATPLDCLPSTAASPETVSVRYLHAA</sequence>
<keyword evidence="2" id="KW-1185">Reference proteome</keyword>
<gene>
    <name evidence="1" type="ORF">F3W81_08550</name>
</gene>
<evidence type="ECO:0000313" key="1">
    <source>
        <dbReference type="EMBL" id="QOL80857.1"/>
    </source>
</evidence>
<name>A0A7L9WMA8_9RHOB</name>
<evidence type="ECO:0000313" key="2">
    <source>
        <dbReference type="Proteomes" id="UP000594118"/>
    </source>
</evidence>
<dbReference type="AlphaFoldDB" id="A0A7L9WMA8"/>